<feature type="binding site" evidence="21">
    <location>
        <position position="149"/>
    </location>
    <ligand>
        <name>[2Fe-2S] cluster</name>
        <dbReference type="ChEBI" id="CHEBI:190135"/>
        <label>2</label>
    </ligand>
</feature>
<sequence length="1339" mass="147018">MGPSSALVFFVNGKKIVDENVDPEWTLLYYLRNKLRLCGTKLGCAEGGCGACTVMVSRIIRQTNTVVHLAVNACLAPVCSLHGLAVTTVEGIGSTKTKLHPVQERIAKSHGSQCGFCTPGIVMSVYTLLRNSSKPKMKDLEVSLQGNLCRCTGYRAIIEGFGTFTEDWEQSRISNGTPNGTTCSLGSNCCKNRPAEKEEEALFTPGEFTPYDPTQEPIFPPELKISSELDKQNLSFIGKRTAWYRPTNIVDLLDLKDKYPDARIVVGNTEVGVETKFKNCVYPVLINPSMVPELSAINVTDSGVSVGASVTLNDMEIVMRKVIESEPEYKTRIFSAVVDMLHWFAGKQIRNVAAVGGNLMTGSPISDLNPIWIAARCQLQVQSKTRGVRILTMDHSFFTGYRRNVIKPDEVLVRIIVPFTAQNQYFHAYKQARRRDDDIAIVNAAFNIYLENSSPVIKDIVMAFGGMAPTTVTAQTTQQKLLGLKWNDALLEKAYGYLVNDLPLAGNAPGGMVQYRVALVLSFFFKAYLAVCQKIQTIYADYPAIPNDHESAVHGFGSVKPSSAQYFQVVPNDQKVNDPVGRPIVHKSAYKQATGEAVYCDDMPQIKGELYLALVLSSKTHARILSIDASQALALDGVQAFYSAEDLPGKRNSWGPIIHDEEVFARGVVTYQGQPVGAIVADDQRIAQQAAKLVKISYQDIEPVIVTIEDAIEKESFFPGYPKKLEKGNVDAAFAAADNILTGEARMAGQEHFYLETHCCIAVPKCEDDELHIYISSQNPTEAQKLIAEMLDIPANRVTCHVKRMGGGFGGKESRFNVVSLPVALAAHRLQRPVRCMLDRDEDMIVTGQRHPFLGRFKVSFTNTGKITGCEVYIYNNGGYSMDLSGAVLERAMFHTENSYKIDNVRVHGYVCRTNIPSNTAFRGFGGPQGMFFAETMIRDIATYLGKEPSEVAEINLYQEGNITHYNQPLLNCTLQKCWTECVARSDYSARQQEIQQYNELNKWKKRGISIVPTKFGISFTCKFLNQAGALVHVYTDGSVLLSHGGTEMGQGLHTKMIQVASRALGISESLIHISETSTDKVPNTSATAASAGSDLNGMAVLNACHTILERLQPIKKANPSGGWEDWIKAAYVERISLSATGFYRTPDIGYDWEKNEGNPFNYFTFGVACSEVEIDCLTGDHQVLRSDIVMDLGESLNPAIDIGQIEGGFIQGYGLFTLEEPIVSPNGTLLTRGPGTYKLPGFSDIPAVFNVSLLKGASNPRAVYSSKAVGEPPLFLASSIFFAIKDAISSARVQRGFSKKFKLDSPATAARIRMACEDDLTSKVPAVDPKLTPWGVTA</sequence>
<dbReference type="InterPro" id="IPR016169">
    <property type="entry name" value="FAD-bd_PCMH_sub2"/>
</dbReference>
<dbReference type="SUPFAM" id="SSF54665">
    <property type="entry name" value="CO dehydrogenase molybdoprotein N-domain-like"/>
    <property type="match status" value="1"/>
</dbReference>
<dbReference type="Pfam" id="PF03450">
    <property type="entry name" value="CO_deh_flav_C"/>
    <property type="match status" value="1"/>
</dbReference>
<dbReference type="PROSITE" id="PS51387">
    <property type="entry name" value="FAD_PCMH"/>
    <property type="match status" value="1"/>
</dbReference>
<dbReference type="InterPro" id="IPR036318">
    <property type="entry name" value="FAD-bd_PCMH-like_sf"/>
</dbReference>
<dbReference type="PANTHER" id="PTHR45444:SF3">
    <property type="entry name" value="XANTHINE DEHYDROGENASE"/>
    <property type="match status" value="1"/>
</dbReference>
<dbReference type="InterPro" id="IPR012675">
    <property type="entry name" value="Beta-grasp_dom_sf"/>
</dbReference>
<dbReference type="InterPro" id="IPR036683">
    <property type="entry name" value="CO_DH_flav_C_dom_sf"/>
</dbReference>
<dbReference type="PROSITE" id="PS00197">
    <property type="entry name" value="2FE2S_FER_1"/>
    <property type="match status" value="1"/>
</dbReference>
<dbReference type="InterPro" id="IPR036010">
    <property type="entry name" value="2Fe-2S_ferredoxin-like_sf"/>
</dbReference>
<feature type="binding site" evidence="21">
    <location>
        <position position="809"/>
    </location>
    <ligand>
        <name>Mo-molybdopterin</name>
        <dbReference type="ChEBI" id="CHEBI:71302"/>
    </ligand>
    <ligandPart>
        <name>Mo</name>
        <dbReference type="ChEBI" id="CHEBI:28685"/>
    </ligandPart>
</feature>
<feature type="binding site" evidence="20">
    <location>
        <begin position="264"/>
        <end position="271"/>
    </location>
    <ligand>
        <name>FAD</name>
        <dbReference type="ChEBI" id="CHEBI:57692"/>
    </ligand>
</feature>
<dbReference type="GO" id="GO:0051537">
    <property type="term" value="F:2 iron, 2 sulfur cluster binding"/>
    <property type="evidence" value="ECO:0007669"/>
    <property type="project" value="UniProtKB-KW"/>
</dbReference>
<dbReference type="InterPro" id="IPR016166">
    <property type="entry name" value="FAD-bd_PCMH"/>
</dbReference>
<evidence type="ECO:0000256" key="3">
    <source>
        <dbReference type="ARBA" id="ARBA00006849"/>
    </source>
</evidence>
<keyword evidence="13 21" id="KW-0411">Iron-sulfur</keyword>
<dbReference type="InterPro" id="IPR014307">
    <property type="entry name" value="Xanthine_DH_ssu"/>
</dbReference>
<keyword evidence="25" id="KW-1185">Reference proteome</keyword>
<feature type="binding site" evidence="20">
    <location>
        <position position="813"/>
    </location>
    <ligand>
        <name>substrate</name>
    </ligand>
</feature>
<dbReference type="SUPFAM" id="SSF54292">
    <property type="entry name" value="2Fe-2S ferredoxin-like"/>
    <property type="match status" value="1"/>
</dbReference>
<feature type="binding site" evidence="21">
    <location>
        <position position="1090"/>
    </location>
    <ligand>
        <name>Mo-molybdopterin</name>
        <dbReference type="ChEBI" id="CHEBI:71302"/>
    </ligand>
    <ligandPart>
        <name>Mo</name>
        <dbReference type="ChEBI" id="CHEBI:28685"/>
    </ligandPart>
</feature>
<feature type="binding site" evidence="20">
    <location>
        <position position="430"/>
    </location>
    <ligand>
        <name>FAD</name>
        <dbReference type="ChEBI" id="CHEBI:57692"/>
    </ligand>
</feature>
<evidence type="ECO:0000256" key="19">
    <source>
        <dbReference type="PIRSR" id="PIRSR000127-1"/>
    </source>
</evidence>
<dbReference type="NCBIfam" id="TIGR02963">
    <property type="entry name" value="xanthine_xdhA"/>
    <property type="match status" value="1"/>
</dbReference>
<dbReference type="GO" id="GO:0004854">
    <property type="term" value="F:xanthine dehydrogenase activity"/>
    <property type="evidence" value="ECO:0007669"/>
    <property type="project" value="UniProtKB-EC"/>
</dbReference>
<dbReference type="InterPro" id="IPR022407">
    <property type="entry name" value="OxRdtase_Mopterin_BS"/>
</dbReference>
<feature type="binding site" evidence="21">
    <location>
        <position position="44"/>
    </location>
    <ligand>
        <name>[2Fe-2S] cluster</name>
        <dbReference type="ChEBI" id="CHEBI:190135"/>
        <label>1</label>
    </ligand>
</feature>
<protein>
    <recommendedName>
        <fullName evidence="5">xanthine dehydrogenase</fullName>
        <ecNumber evidence="5">1.17.1.4</ecNumber>
    </recommendedName>
</protein>
<dbReference type="GO" id="GO:0043546">
    <property type="term" value="F:molybdopterin cofactor binding"/>
    <property type="evidence" value="ECO:0007669"/>
    <property type="project" value="InterPro"/>
</dbReference>
<dbReference type="Proteomes" id="UP001378592">
    <property type="component" value="Unassembled WGS sequence"/>
</dbReference>
<reference evidence="24 25" key="1">
    <citation type="submission" date="2024-03" db="EMBL/GenBank/DDBJ databases">
        <title>The genome assembly and annotation of the cricket Gryllus longicercus Weissman &amp; Gray.</title>
        <authorList>
            <person name="Szrajer S."/>
            <person name="Gray D."/>
            <person name="Ylla G."/>
        </authorList>
    </citation>
    <scope>NUCLEOTIDE SEQUENCE [LARGE SCALE GENOMIC DNA]</scope>
    <source>
        <strain evidence="24">DAG 2021-001</strain>
        <tissue evidence="24">Whole body minus gut</tissue>
    </source>
</reference>
<evidence type="ECO:0000259" key="22">
    <source>
        <dbReference type="PROSITE" id="PS51085"/>
    </source>
</evidence>
<dbReference type="InterPro" id="IPR037165">
    <property type="entry name" value="AldOxase/xan_DH_Mopterin-bd_sf"/>
</dbReference>
<dbReference type="FunFam" id="3.10.20.30:FF:000015">
    <property type="entry name" value="Aldehyde oxidase 1"/>
    <property type="match status" value="1"/>
</dbReference>
<organism evidence="24 25">
    <name type="scientific">Gryllus longicercus</name>
    <dbReference type="NCBI Taxonomy" id="2509291"/>
    <lineage>
        <taxon>Eukaryota</taxon>
        <taxon>Metazoa</taxon>
        <taxon>Ecdysozoa</taxon>
        <taxon>Arthropoda</taxon>
        <taxon>Hexapoda</taxon>
        <taxon>Insecta</taxon>
        <taxon>Pterygota</taxon>
        <taxon>Neoptera</taxon>
        <taxon>Polyneoptera</taxon>
        <taxon>Orthoptera</taxon>
        <taxon>Ensifera</taxon>
        <taxon>Gryllidea</taxon>
        <taxon>Grylloidea</taxon>
        <taxon>Gryllidae</taxon>
        <taxon>Gryllinae</taxon>
        <taxon>Gryllus</taxon>
    </lineage>
</organism>
<feature type="domain" description="2Fe-2S ferredoxin-type" evidence="22">
    <location>
        <begin position="5"/>
        <end position="92"/>
    </location>
</feature>
<dbReference type="GO" id="GO:0005777">
    <property type="term" value="C:peroxisome"/>
    <property type="evidence" value="ECO:0007669"/>
    <property type="project" value="UniProtKB-SubCell"/>
</dbReference>
<evidence type="ECO:0000256" key="1">
    <source>
        <dbReference type="ARBA" id="ARBA00001974"/>
    </source>
</evidence>
<keyword evidence="14" id="KW-0520">NAD</keyword>
<keyword evidence="15" id="KW-0576">Peroxisome</keyword>
<evidence type="ECO:0000256" key="4">
    <source>
        <dbReference type="ARBA" id="ARBA00011738"/>
    </source>
</evidence>
<dbReference type="NCBIfam" id="TIGR02965">
    <property type="entry name" value="xanthine_xdhB"/>
    <property type="match status" value="1"/>
</dbReference>
<dbReference type="InterPro" id="IPR016167">
    <property type="entry name" value="FAD-bd_PCMH_sub1"/>
</dbReference>
<evidence type="ECO:0000256" key="5">
    <source>
        <dbReference type="ARBA" id="ARBA00013123"/>
    </source>
</evidence>
<accession>A0AAN9VC31</accession>
<dbReference type="Gene3D" id="3.30.365.10">
    <property type="entry name" value="Aldehyde oxidase/xanthine dehydrogenase, molybdopterin binding domain"/>
    <property type="match status" value="4"/>
</dbReference>
<dbReference type="Gene3D" id="1.10.150.120">
    <property type="entry name" value="[2Fe-2S]-binding domain"/>
    <property type="match status" value="1"/>
</dbReference>
<evidence type="ECO:0000256" key="21">
    <source>
        <dbReference type="PIRSR" id="PIRSR000127-3"/>
    </source>
</evidence>
<comment type="similarity">
    <text evidence="3">Belongs to the xanthine dehydrogenase family.</text>
</comment>
<dbReference type="EC" id="1.17.1.4" evidence="5"/>
<feature type="binding site" evidence="21">
    <location>
        <position position="52"/>
    </location>
    <ligand>
        <name>[2Fe-2S] cluster</name>
        <dbReference type="ChEBI" id="CHEBI:190135"/>
        <label>1</label>
    </ligand>
</feature>
<feature type="binding site" evidence="20">
    <location>
        <position position="367"/>
    </location>
    <ligand>
        <name>FAD</name>
        <dbReference type="ChEBI" id="CHEBI:57692"/>
    </ligand>
</feature>
<dbReference type="Pfam" id="PF01799">
    <property type="entry name" value="Fer2_2"/>
    <property type="match status" value="1"/>
</dbReference>
<evidence type="ECO:0000313" key="24">
    <source>
        <dbReference type="EMBL" id="KAK7788686.1"/>
    </source>
</evidence>
<comment type="cofactor">
    <cofactor evidence="21">
        <name>[2Fe-2S] cluster</name>
        <dbReference type="ChEBI" id="CHEBI:190135"/>
    </cofactor>
    <text evidence="21">Binds 2 [2Fe-2S] clusters.</text>
</comment>
<dbReference type="Pfam" id="PF02738">
    <property type="entry name" value="MoCoBD_1"/>
    <property type="match status" value="1"/>
</dbReference>
<proteinExistence type="inferred from homology"/>
<dbReference type="InterPro" id="IPR016208">
    <property type="entry name" value="Ald_Oxase/xanthine_DH-like"/>
</dbReference>
<dbReference type="CDD" id="cd00207">
    <property type="entry name" value="fer2"/>
    <property type="match status" value="1"/>
</dbReference>
<feature type="binding site" evidence="21">
    <location>
        <position position="74"/>
    </location>
    <ligand>
        <name>[2Fe-2S] cluster</name>
        <dbReference type="ChEBI" id="CHEBI:190135"/>
        <label>1</label>
    </ligand>
</feature>
<dbReference type="PIRSF" id="PIRSF000127">
    <property type="entry name" value="Xanthine_DH"/>
    <property type="match status" value="1"/>
</dbReference>
<dbReference type="SMART" id="SM01092">
    <property type="entry name" value="CO_deh_flav_C"/>
    <property type="match status" value="1"/>
</dbReference>
<feature type="binding site" evidence="20">
    <location>
        <position position="891"/>
    </location>
    <ligand>
        <name>substrate</name>
    </ligand>
</feature>
<dbReference type="InterPro" id="IPR036856">
    <property type="entry name" value="Ald_Oxase/Xan_DH_a/b_sf"/>
</dbReference>
<dbReference type="SUPFAM" id="SSF55447">
    <property type="entry name" value="CO dehydrogenase flavoprotein C-terminal domain-like"/>
    <property type="match status" value="1"/>
</dbReference>
<feature type="binding site" evidence="21">
    <location>
        <position position="49"/>
    </location>
    <ligand>
        <name>[2Fe-2S] cluster</name>
        <dbReference type="ChEBI" id="CHEBI:190135"/>
        <label>1</label>
    </ligand>
</feature>
<dbReference type="InterPro" id="IPR006058">
    <property type="entry name" value="2Fe2S_fd_BS"/>
</dbReference>
<evidence type="ECO:0000256" key="10">
    <source>
        <dbReference type="ARBA" id="ARBA00022827"/>
    </source>
</evidence>
<feature type="binding site" evidence="21">
    <location>
        <position position="778"/>
    </location>
    <ligand>
        <name>Mo-molybdopterin</name>
        <dbReference type="ChEBI" id="CHEBI:71302"/>
    </ligand>
    <ligandPart>
        <name>Mo</name>
        <dbReference type="ChEBI" id="CHEBI:28685"/>
    </ligandPart>
</feature>
<dbReference type="PANTHER" id="PTHR45444">
    <property type="entry name" value="XANTHINE DEHYDROGENASE"/>
    <property type="match status" value="1"/>
</dbReference>
<comment type="subcellular location">
    <subcellularLocation>
        <location evidence="2">Peroxisome</location>
    </subcellularLocation>
</comment>
<evidence type="ECO:0000256" key="8">
    <source>
        <dbReference type="ARBA" id="ARBA00022714"/>
    </source>
</evidence>
<evidence type="ECO:0000313" key="25">
    <source>
        <dbReference type="Proteomes" id="UP001378592"/>
    </source>
</evidence>
<feature type="binding site" evidence="21">
    <location>
        <position position="151"/>
    </location>
    <ligand>
        <name>[2Fe-2S] cluster</name>
        <dbReference type="ChEBI" id="CHEBI:190135"/>
        <label>2</label>
    </ligand>
</feature>
<dbReference type="InterPro" id="IPR014309">
    <property type="entry name" value="Xanthine_DH_Mopterin-bd_su"/>
</dbReference>
<gene>
    <name evidence="24" type="ORF">R5R35_008349</name>
</gene>
<dbReference type="EMBL" id="JAZDUA010000972">
    <property type="protein sequence ID" value="KAK7788686.1"/>
    <property type="molecule type" value="Genomic_DNA"/>
</dbReference>
<evidence type="ECO:0000256" key="16">
    <source>
        <dbReference type="ARBA" id="ARBA00034078"/>
    </source>
</evidence>
<feature type="binding site" evidence="21">
    <location>
        <position position="114"/>
    </location>
    <ligand>
        <name>[2Fe-2S] cluster</name>
        <dbReference type="ChEBI" id="CHEBI:190135"/>
        <label>2</label>
    </ligand>
</feature>
<keyword evidence="6 21" id="KW-0500">Molybdenum</keyword>
<feature type="binding site" evidence="20">
    <location>
        <position position="412"/>
    </location>
    <ligand>
        <name>FAD</name>
        <dbReference type="ChEBI" id="CHEBI:57692"/>
    </ligand>
</feature>
<dbReference type="FunFam" id="3.90.1170.50:FF:000001">
    <property type="entry name" value="Aldehyde oxidase 1"/>
    <property type="match status" value="1"/>
</dbReference>
<dbReference type="Pfam" id="PF00941">
    <property type="entry name" value="FAD_binding_5"/>
    <property type="match status" value="1"/>
</dbReference>
<feature type="binding site" evidence="20">
    <location>
        <position position="344"/>
    </location>
    <ligand>
        <name>FAD</name>
        <dbReference type="ChEBI" id="CHEBI:57692"/>
    </ligand>
</feature>
<dbReference type="InterPro" id="IPR001041">
    <property type="entry name" value="2Fe-2S_ferredoxin-type"/>
</dbReference>
<dbReference type="InterPro" id="IPR002346">
    <property type="entry name" value="Mopterin_DH_FAD-bd"/>
</dbReference>
<comment type="cofactor">
    <cofactor evidence="21">
        <name>Mo-molybdopterin</name>
        <dbReference type="ChEBI" id="CHEBI:71302"/>
    </cofactor>
    <text evidence="21">Binds 1 Mo-molybdopterin (Mo-MPT) cofactor per subunit.</text>
</comment>
<dbReference type="FunFam" id="3.30.390.50:FF:000001">
    <property type="entry name" value="Xanthine dehydrogenase oxidase"/>
    <property type="match status" value="1"/>
</dbReference>
<keyword evidence="12 21" id="KW-0408">Iron</keyword>
<comment type="catalytic activity">
    <reaction evidence="17">
        <text>xanthine + NAD(+) + H2O = urate + NADH + H(+)</text>
        <dbReference type="Rhea" id="RHEA:16669"/>
        <dbReference type="ChEBI" id="CHEBI:15377"/>
        <dbReference type="ChEBI" id="CHEBI:15378"/>
        <dbReference type="ChEBI" id="CHEBI:17712"/>
        <dbReference type="ChEBI" id="CHEBI:17775"/>
        <dbReference type="ChEBI" id="CHEBI:57540"/>
        <dbReference type="ChEBI" id="CHEBI:57945"/>
        <dbReference type="EC" id="1.17.1.4"/>
    </reaction>
</comment>
<evidence type="ECO:0000259" key="23">
    <source>
        <dbReference type="PROSITE" id="PS51387"/>
    </source>
</evidence>
<dbReference type="GO" id="GO:0005506">
    <property type="term" value="F:iron ion binding"/>
    <property type="evidence" value="ECO:0007669"/>
    <property type="project" value="InterPro"/>
</dbReference>
<feature type="active site" description="Proton acceptor" evidence="19">
    <location>
        <position position="1272"/>
    </location>
</feature>
<keyword evidence="9 21" id="KW-0479">Metal-binding</keyword>
<evidence type="ECO:0000256" key="11">
    <source>
        <dbReference type="ARBA" id="ARBA00023002"/>
    </source>
</evidence>
<dbReference type="SMART" id="SM01008">
    <property type="entry name" value="Ald_Xan_dh_C"/>
    <property type="match status" value="1"/>
</dbReference>
<dbReference type="SUPFAM" id="SSF47741">
    <property type="entry name" value="CO dehydrogenase ISP C-domain like"/>
    <property type="match status" value="1"/>
</dbReference>
<keyword evidence="11" id="KW-0560">Oxidoreductase</keyword>
<dbReference type="PROSITE" id="PS00559">
    <property type="entry name" value="MOLYBDOPTERIN_EUK"/>
    <property type="match status" value="1"/>
</dbReference>
<dbReference type="InterPro" id="IPR008274">
    <property type="entry name" value="AldOxase/xan_DH_MoCoBD1"/>
</dbReference>
<feature type="binding site" evidence="21">
    <location>
        <position position="923"/>
    </location>
    <ligand>
        <name>Mo-molybdopterin</name>
        <dbReference type="ChEBI" id="CHEBI:71302"/>
    </ligand>
    <ligandPart>
        <name>Mo</name>
        <dbReference type="ChEBI" id="CHEBI:28685"/>
    </ligandPart>
</feature>
<feature type="binding site" evidence="21">
    <location>
        <position position="117"/>
    </location>
    <ligand>
        <name>[2Fe-2S] cluster</name>
        <dbReference type="ChEBI" id="CHEBI:190135"/>
        <label>2</label>
    </ligand>
</feature>
<evidence type="ECO:0000256" key="18">
    <source>
        <dbReference type="ARBA" id="ARBA00049517"/>
    </source>
</evidence>
<dbReference type="Pfam" id="PF20256">
    <property type="entry name" value="MoCoBD_2"/>
    <property type="match status" value="1"/>
</dbReference>
<name>A0AAN9VC31_9ORTH</name>
<dbReference type="GO" id="GO:0030151">
    <property type="term" value="F:molybdenum ion binding"/>
    <property type="evidence" value="ECO:0007669"/>
    <property type="project" value="InterPro"/>
</dbReference>
<dbReference type="InterPro" id="IPR005107">
    <property type="entry name" value="CO_DH_flav_C"/>
</dbReference>
<dbReference type="FunFam" id="3.30.465.10:FF:000004">
    <property type="entry name" value="Xanthine dehydrogenase/oxidase"/>
    <property type="match status" value="1"/>
</dbReference>
<dbReference type="InterPro" id="IPR002888">
    <property type="entry name" value="2Fe-2S-bd"/>
</dbReference>
<dbReference type="FunFam" id="3.30.365.10:FF:000003">
    <property type="entry name" value="Aldehyde oxidase 1"/>
    <property type="match status" value="1"/>
</dbReference>
<dbReference type="Gene3D" id="3.90.1170.50">
    <property type="entry name" value="Aldehyde oxidase/xanthine dehydrogenase, a/b hammerhead"/>
    <property type="match status" value="1"/>
</dbReference>
<dbReference type="SUPFAM" id="SSF56176">
    <property type="entry name" value="FAD-binding/transporter-associated domain-like"/>
    <property type="match status" value="1"/>
</dbReference>
<dbReference type="FunFam" id="3.30.365.10:FF:000001">
    <property type="entry name" value="Xanthine dehydrogenase oxidase"/>
    <property type="match status" value="1"/>
</dbReference>
<dbReference type="FunFam" id="3.30.365.10:FF:000004">
    <property type="entry name" value="Xanthine dehydrogenase oxidase"/>
    <property type="match status" value="1"/>
</dbReference>
<evidence type="ECO:0000256" key="13">
    <source>
        <dbReference type="ARBA" id="ARBA00023014"/>
    </source>
</evidence>
<dbReference type="Pfam" id="PF01315">
    <property type="entry name" value="Ald_Xan_dh_C"/>
    <property type="match status" value="1"/>
</dbReference>
<evidence type="ECO:0000256" key="12">
    <source>
        <dbReference type="ARBA" id="ARBA00023004"/>
    </source>
</evidence>
<comment type="cofactor">
    <cofactor evidence="1 20">
        <name>FAD</name>
        <dbReference type="ChEBI" id="CHEBI:57692"/>
    </cofactor>
</comment>
<evidence type="ECO:0000256" key="7">
    <source>
        <dbReference type="ARBA" id="ARBA00022630"/>
    </source>
</evidence>
<dbReference type="FunFam" id="3.30.43.10:FF:000001">
    <property type="entry name" value="Xanthine dehydrogenase/oxidase"/>
    <property type="match status" value="1"/>
</dbReference>
<comment type="caution">
    <text evidence="24">The sequence shown here is derived from an EMBL/GenBank/DDBJ whole genome shotgun (WGS) entry which is preliminary data.</text>
</comment>
<dbReference type="PROSITE" id="PS51085">
    <property type="entry name" value="2FE2S_FER_2"/>
    <property type="match status" value="1"/>
</dbReference>
<comment type="cofactor">
    <cofactor evidence="16">
        <name>[2Fe-2S] cluster</name>
        <dbReference type="ChEBI" id="CHEBI:190135"/>
    </cofactor>
</comment>
<dbReference type="Gene3D" id="3.30.390.50">
    <property type="entry name" value="CO dehydrogenase flavoprotein, C-terminal domain"/>
    <property type="match status" value="1"/>
</dbReference>
<dbReference type="InterPro" id="IPR046867">
    <property type="entry name" value="AldOxase/xan_DH_MoCoBD2"/>
</dbReference>
<dbReference type="Gene3D" id="3.30.465.10">
    <property type="match status" value="1"/>
</dbReference>
<keyword evidence="10 20" id="KW-0274">FAD</keyword>
<comment type="subunit">
    <text evidence="4">Homodimer.</text>
</comment>
<evidence type="ECO:0000256" key="14">
    <source>
        <dbReference type="ARBA" id="ARBA00023027"/>
    </source>
</evidence>
<dbReference type="Gene3D" id="3.10.20.30">
    <property type="match status" value="1"/>
</dbReference>
<feature type="binding site" evidence="20">
    <location>
        <position position="925"/>
    </location>
    <ligand>
        <name>substrate</name>
    </ligand>
</feature>
<dbReference type="GO" id="GO:0071949">
    <property type="term" value="F:FAD binding"/>
    <property type="evidence" value="ECO:0007669"/>
    <property type="project" value="InterPro"/>
</dbReference>
<dbReference type="Pfam" id="PF00111">
    <property type="entry name" value="Fer2"/>
    <property type="match status" value="1"/>
</dbReference>
<dbReference type="Gene3D" id="3.30.43.10">
    <property type="entry name" value="Uridine Diphospho-n-acetylenolpyruvylglucosamine Reductase, domain 2"/>
    <property type="match status" value="1"/>
</dbReference>
<feature type="domain" description="FAD-binding PCMH-type" evidence="23">
    <location>
        <begin position="236"/>
        <end position="422"/>
    </location>
</feature>
<comment type="catalytic activity">
    <reaction evidence="18">
        <text>hypoxanthine + NAD(+) + H2O = xanthine + NADH + H(+)</text>
        <dbReference type="Rhea" id="RHEA:24670"/>
        <dbReference type="ChEBI" id="CHEBI:15377"/>
        <dbReference type="ChEBI" id="CHEBI:15378"/>
        <dbReference type="ChEBI" id="CHEBI:17368"/>
        <dbReference type="ChEBI" id="CHEBI:17712"/>
        <dbReference type="ChEBI" id="CHEBI:57540"/>
        <dbReference type="ChEBI" id="CHEBI:57945"/>
        <dbReference type="EC" id="1.17.1.4"/>
    </reaction>
</comment>
<evidence type="ECO:0000256" key="9">
    <source>
        <dbReference type="ARBA" id="ARBA00022723"/>
    </source>
</evidence>
<evidence type="ECO:0000256" key="2">
    <source>
        <dbReference type="ARBA" id="ARBA00004275"/>
    </source>
</evidence>
<evidence type="ECO:0000256" key="17">
    <source>
        <dbReference type="ARBA" id="ARBA00049017"/>
    </source>
</evidence>
<evidence type="ECO:0000256" key="15">
    <source>
        <dbReference type="ARBA" id="ARBA00023140"/>
    </source>
</evidence>
<dbReference type="InterPro" id="IPR000674">
    <property type="entry name" value="Ald_Oxase/Xan_DH_a/b"/>
</dbReference>
<evidence type="ECO:0000256" key="20">
    <source>
        <dbReference type="PIRSR" id="PIRSR000127-2"/>
    </source>
</evidence>
<feature type="binding site" evidence="20">
    <location>
        <position position="1021"/>
    </location>
    <ligand>
        <name>substrate</name>
    </ligand>
</feature>
<evidence type="ECO:0000256" key="6">
    <source>
        <dbReference type="ARBA" id="ARBA00022505"/>
    </source>
</evidence>
<dbReference type="InterPro" id="IPR036884">
    <property type="entry name" value="2Fe-2S-bd_dom_sf"/>
</dbReference>
<keyword evidence="7" id="KW-0285">Flavoprotein</keyword>
<dbReference type="SUPFAM" id="SSF56003">
    <property type="entry name" value="Molybdenum cofactor-binding domain"/>
    <property type="match status" value="1"/>
</dbReference>
<keyword evidence="8 21" id="KW-0001">2Fe-2S</keyword>